<keyword evidence="1" id="KW-1185">Reference proteome</keyword>
<accession>A0ABM3CTK1</accession>
<dbReference type="GeneID" id="106568965"/>
<sequence length="87" mass="9496">MLTCVRASQPSSRVFKRTTCLQQKQFQQISCRLCLQSVKPEALGVSPNSGVSIRTDHCHREDKYPIEISSPTVGQKECGQKAGAGSS</sequence>
<organism evidence="1 2">
    <name type="scientific">Salmo salar</name>
    <name type="common">Atlantic salmon</name>
    <dbReference type="NCBI Taxonomy" id="8030"/>
    <lineage>
        <taxon>Eukaryota</taxon>
        <taxon>Metazoa</taxon>
        <taxon>Chordata</taxon>
        <taxon>Craniata</taxon>
        <taxon>Vertebrata</taxon>
        <taxon>Euteleostomi</taxon>
        <taxon>Actinopterygii</taxon>
        <taxon>Neopterygii</taxon>
        <taxon>Teleostei</taxon>
        <taxon>Protacanthopterygii</taxon>
        <taxon>Salmoniformes</taxon>
        <taxon>Salmonidae</taxon>
        <taxon>Salmoninae</taxon>
        <taxon>Salmo</taxon>
    </lineage>
</organism>
<dbReference type="Proteomes" id="UP001652741">
    <property type="component" value="Chromosome ssa14"/>
</dbReference>
<protein>
    <submittedName>
        <fullName evidence="2">Uncharacterized protein isoform X2</fullName>
    </submittedName>
</protein>
<evidence type="ECO:0000313" key="2">
    <source>
        <dbReference type="RefSeq" id="XP_045549873.1"/>
    </source>
</evidence>
<reference evidence="2" key="1">
    <citation type="submission" date="2025-08" db="UniProtKB">
        <authorList>
            <consortium name="RefSeq"/>
        </authorList>
    </citation>
    <scope>IDENTIFICATION</scope>
</reference>
<evidence type="ECO:0000313" key="1">
    <source>
        <dbReference type="Proteomes" id="UP001652741"/>
    </source>
</evidence>
<dbReference type="RefSeq" id="XP_045549873.1">
    <property type="nucleotide sequence ID" value="XM_045693917.1"/>
</dbReference>
<name>A0ABM3CTK1_SALSA</name>
<proteinExistence type="predicted"/>
<gene>
    <name evidence="2" type="primary">LOC106568965</name>
</gene>